<evidence type="ECO:0000313" key="1">
    <source>
        <dbReference type="EMBL" id="PRD53741.1"/>
    </source>
</evidence>
<proteinExistence type="predicted"/>
<organism evidence="1 2">
    <name type="scientific">Sphingobacterium gobiense</name>
    <dbReference type="NCBI Taxonomy" id="1382456"/>
    <lineage>
        <taxon>Bacteria</taxon>
        <taxon>Pseudomonadati</taxon>
        <taxon>Bacteroidota</taxon>
        <taxon>Sphingobacteriia</taxon>
        <taxon>Sphingobacteriales</taxon>
        <taxon>Sphingobacteriaceae</taxon>
        <taxon>Sphingobacterium</taxon>
    </lineage>
</organism>
<gene>
    <name evidence="1" type="ORF">C5749_09440</name>
</gene>
<accession>A0A2S9JKU9</accession>
<keyword evidence="2" id="KW-1185">Reference proteome</keyword>
<protein>
    <submittedName>
        <fullName evidence="1">Uncharacterized protein</fullName>
    </submittedName>
</protein>
<comment type="caution">
    <text evidence="1">The sequence shown here is derived from an EMBL/GenBank/DDBJ whole genome shotgun (WGS) entry which is preliminary data.</text>
</comment>
<name>A0A2S9JKU9_9SPHI</name>
<evidence type="ECO:0000313" key="2">
    <source>
        <dbReference type="Proteomes" id="UP000238642"/>
    </source>
</evidence>
<dbReference type="AlphaFoldDB" id="A0A2S9JKU9"/>
<dbReference type="Proteomes" id="UP000238642">
    <property type="component" value="Unassembled WGS sequence"/>
</dbReference>
<reference evidence="1 2" key="1">
    <citation type="submission" date="2018-02" db="EMBL/GenBank/DDBJ databases">
        <title>The draft genome of Sphingobacterium gobiense H7.</title>
        <authorList>
            <person name="Li L."/>
            <person name="Liu L."/>
            <person name="Zhang X."/>
            <person name="Wang T."/>
            <person name="Liang L."/>
        </authorList>
    </citation>
    <scope>NUCLEOTIDE SEQUENCE [LARGE SCALE GENOMIC DNA]</scope>
    <source>
        <strain evidence="1 2">ACCC 05757</strain>
    </source>
</reference>
<sequence>MPARDISVLYQNKADMSRALLIMFRDFTVKYTNIVVHTRDMFDKYRTVIDHQRDIVVMSGNK</sequence>
<dbReference type="EMBL" id="PVBS01000002">
    <property type="protein sequence ID" value="PRD53741.1"/>
    <property type="molecule type" value="Genomic_DNA"/>
</dbReference>